<keyword evidence="2 5" id="KW-0808">Transferase</keyword>
<dbReference type="Pfam" id="PF02590">
    <property type="entry name" value="SPOUT_MTase"/>
    <property type="match status" value="1"/>
</dbReference>
<comment type="subunit">
    <text evidence="5">Homodimer.</text>
</comment>
<dbReference type="EMBL" id="FTOA01000006">
    <property type="protein sequence ID" value="SIT05612.1"/>
    <property type="molecule type" value="Genomic_DNA"/>
</dbReference>
<dbReference type="STRING" id="80876.SAMN05421779_10662"/>
<accession>A0A1N7P4R3</accession>
<evidence type="ECO:0000256" key="5">
    <source>
        <dbReference type="HAMAP-Rule" id="MF_00658"/>
    </source>
</evidence>
<organism evidence="6 7">
    <name type="scientific">Insolitispirillum peregrinum</name>
    <dbReference type="NCBI Taxonomy" id="80876"/>
    <lineage>
        <taxon>Bacteria</taxon>
        <taxon>Pseudomonadati</taxon>
        <taxon>Pseudomonadota</taxon>
        <taxon>Alphaproteobacteria</taxon>
        <taxon>Rhodospirillales</taxon>
        <taxon>Novispirillaceae</taxon>
        <taxon>Insolitispirillum</taxon>
    </lineage>
</organism>
<reference evidence="6 7" key="1">
    <citation type="submission" date="2017-01" db="EMBL/GenBank/DDBJ databases">
        <authorList>
            <person name="Mah S.A."/>
            <person name="Swanson W.J."/>
            <person name="Moy G.W."/>
            <person name="Vacquier V.D."/>
        </authorList>
    </citation>
    <scope>NUCLEOTIDE SEQUENCE [LARGE SCALE GENOMIC DNA]</scope>
    <source>
        <strain evidence="6 7">DSM 11589</strain>
    </source>
</reference>
<dbReference type="OrthoDB" id="9806643at2"/>
<dbReference type="NCBIfam" id="NF000989">
    <property type="entry name" value="PRK00103.2-3"/>
    <property type="match status" value="1"/>
</dbReference>
<dbReference type="EC" id="2.1.1.177" evidence="5"/>
<dbReference type="GO" id="GO:0070038">
    <property type="term" value="F:rRNA (pseudouridine-N3-)-methyltransferase activity"/>
    <property type="evidence" value="ECO:0007669"/>
    <property type="project" value="UniProtKB-UniRule"/>
</dbReference>
<dbReference type="PIRSF" id="PIRSF004505">
    <property type="entry name" value="MT_bac"/>
    <property type="match status" value="1"/>
</dbReference>
<comment type="function">
    <text evidence="5">Specifically methylates the pseudouridine at position 1915 (m3Psi1915) in 23S rRNA.</text>
</comment>
<feature type="binding site" evidence="5">
    <location>
        <begin position="119"/>
        <end position="124"/>
    </location>
    <ligand>
        <name>S-adenosyl-L-methionine</name>
        <dbReference type="ChEBI" id="CHEBI:59789"/>
    </ligand>
</feature>
<dbReference type="InterPro" id="IPR029026">
    <property type="entry name" value="tRNA_m1G_MTases_N"/>
</dbReference>
<dbReference type="AlphaFoldDB" id="A0A1N7P4R3"/>
<keyword evidence="7" id="KW-1185">Reference proteome</keyword>
<sequence>MDLLIVAVGRARPGPERSLYDHYAARLKSPLILREVEEKRPLPVVQRMEREGELLLACVPPGARIVALDERGKTFGSEAFSQRLADWRDQATPAVAFLIGGADGHSPAVRSRADLLFAFGQMTWPHMLVRGMLAEQLYRAQSIQDGHPYHRA</sequence>
<evidence type="ECO:0000256" key="1">
    <source>
        <dbReference type="ARBA" id="ARBA00022603"/>
    </source>
</evidence>
<comment type="subcellular location">
    <subcellularLocation>
        <location evidence="5">Cytoplasm</location>
    </subcellularLocation>
</comment>
<keyword evidence="3 5" id="KW-0949">S-adenosyl-L-methionine</keyword>
<comment type="catalytic activity">
    <reaction evidence="5">
        <text>pseudouridine(1915) in 23S rRNA + S-adenosyl-L-methionine = N(3)-methylpseudouridine(1915) in 23S rRNA + S-adenosyl-L-homocysteine + H(+)</text>
        <dbReference type="Rhea" id="RHEA:42752"/>
        <dbReference type="Rhea" id="RHEA-COMP:10221"/>
        <dbReference type="Rhea" id="RHEA-COMP:10222"/>
        <dbReference type="ChEBI" id="CHEBI:15378"/>
        <dbReference type="ChEBI" id="CHEBI:57856"/>
        <dbReference type="ChEBI" id="CHEBI:59789"/>
        <dbReference type="ChEBI" id="CHEBI:65314"/>
        <dbReference type="ChEBI" id="CHEBI:74486"/>
        <dbReference type="EC" id="2.1.1.177"/>
    </reaction>
</comment>
<dbReference type="HAMAP" id="MF_00658">
    <property type="entry name" value="23SrRNA_methyltr_H"/>
    <property type="match status" value="1"/>
</dbReference>
<evidence type="ECO:0000256" key="3">
    <source>
        <dbReference type="ARBA" id="ARBA00022691"/>
    </source>
</evidence>
<keyword evidence="5" id="KW-0698">rRNA processing</keyword>
<dbReference type="Gene3D" id="3.40.1280.10">
    <property type="match status" value="1"/>
</dbReference>
<name>A0A1N7P4R3_9PROT</name>
<proteinExistence type="inferred from homology"/>
<evidence type="ECO:0000256" key="4">
    <source>
        <dbReference type="ARBA" id="ARBA00038303"/>
    </source>
</evidence>
<dbReference type="PANTHER" id="PTHR33603">
    <property type="entry name" value="METHYLTRANSFERASE"/>
    <property type="match status" value="1"/>
</dbReference>
<dbReference type="Proteomes" id="UP000185678">
    <property type="component" value="Unassembled WGS sequence"/>
</dbReference>
<dbReference type="RefSeq" id="WP_076401389.1">
    <property type="nucleotide sequence ID" value="NZ_FTOA01000006.1"/>
</dbReference>
<evidence type="ECO:0000313" key="6">
    <source>
        <dbReference type="EMBL" id="SIT05612.1"/>
    </source>
</evidence>
<comment type="similarity">
    <text evidence="4 5">Belongs to the RNA methyltransferase RlmH family.</text>
</comment>
<feature type="binding site" evidence="5">
    <location>
        <position position="68"/>
    </location>
    <ligand>
        <name>S-adenosyl-L-methionine</name>
        <dbReference type="ChEBI" id="CHEBI:59789"/>
    </ligand>
</feature>
<dbReference type="SUPFAM" id="SSF75217">
    <property type="entry name" value="alpha/beta knot"/>
    <property type="match status" value="1"/>
</dbReference>
<dbReference type="InterPro" id="IPR003742">
    <property type="entry name" value="RlmH-like"/>
</dbReference>
<keyword evidence="1 5" id="KW-0489">Methyltransferase</keyword>
<dbReference type="GO" id="GO:0005737">
    <property type="term" value="C:cytoplasm"/>
    <property type="evidence" value="ECO:0007669"/>
    <property type="project" value="UniProtKB-SubCell"/>
</dbReference>
<keyword evidence="5" id="KW-0963">Cytoplasm</keyword>
<dbReference type="InterPro" id="IPR029028">
    <property type="entry name" value="Alpha/beta_knot_MTases"/>
</dbReference>
<dbReference type="PANTHER" id="PTHR33603:SF1">
    <property type="entry name" value="RIBOSOMAL RNA LARGE SUBUNIT METHYLTRANSFERASE H"/>
    <property type="match status" value="1"/>
</dbReference>
<evidence type="ECO:0000256" key="2">
    <source>
        <dbReference type="ARBA" id="ARBA00022679"/>
    </source>
</evidence>
<gene>
    <name evidence="5" type="primary">rlmH</name>
    <name evidence="6" type="ORF">SAMN05421779_10662</name>
</gene>
<evidence type="ECO:0000313" key="7">
    <source>
        <dbReference type="Proteomes" id="UP000185678"/>
    </source>
</evidence>
<dbReference type="CDD" id="cd18081">
    <property type="entry name" value="RlmH-like"/>
    <property type="match status" value="1"/>
</dbReference>
<feature type="binding site" evidence="5">
    <location>
        <position position="100"/>
    </location>
    <ligand>
        <name>S-adenosyl-L-methionine</name>
        <dbReference type="ChEBI" id="CHEBI:59789"/>
    </ligand>
</feature>
<protein>
    <recommendedName>
        <fullName evidence="5">Ribosomal RNA large subunit methyltransferase H</fullName>
        <ecNumber evidence="5">2.1.1.177</ecNumber>
    </recommendedName>
    <alternativeName>
        <fullName evidence="5">23S rRNA (pseudouridine1915-N3)-methyltransferase</fullName>
    </alternativeName>
    <alternativeName>
        <fullName evidence="5">23S rRNA m3Psi1915 methyltransferase</fullName>
    </alternativeName>
    <alternativeName>
        <fullName evidence="5">rRNA (pseudouridine-N3-)-methyltransferase RlmH</fullName>
    </alternativeName>
</protein>